<keyword evidence="4 6" id="KW-1133">Transmembrane helix</keyword>
<keyword evidence="2" id="KW-0488">Methylation</keyword>
<dbReference type="InterPro" id="IPR002416">
    <property type="entry name" value="T2SS_protein-GspH"/>
</dbReference>
<comment type="caution">
    <text evidence="7">The sequence shown here is derived from an EMBL/GenBank/DDBJ whole genome shotgun (WGS) entry which is preliminary data.</text>
</comment>
<dbReference type="GO" id="GO:0015628">
    <property type="term" value="P:protein secretion by the type II secretion system"/>
    <property type="evidence" value="ECO:0007669"/>
    <property type="project" value="InterPro"/>
</dbReference>
<dbReference type="EMBL" id="MHSN01000045">
    <property type="protein sequence ID" value="OHA43663.1"/>
    <property type="molecule type" value="Genomic_DNA"/>
</dbReference>
<dbReference type="GO" id="GO:0016020">
    <property type="term" value="C:membrane"/>
    <property type="evidence" value="ECO:0007669"/>
    <property type="project" value="UniProtKB-SubCell"/>
</dbReference>
<gene>
    <name evidence="7" type="ORF">A3G59_03470</name>
</gene>
<protein>
    <recommendedName>
        <fullName evidence="9">Type II secretion system protein GspG C-terminal domain-containing protein</fullName>
    </recommendedName>
</protein>
<dbReference type="AlphaFoldDB" id="A0A1G2P5W5"/>
<evidence type="ECO:0000256" key="3">
    <source>
        <dbReference type="ARBA" id="ARBA00022692"/>
    </source>
</evidence>
<name>A0A1G2P5W5_9BACT</name>
<sequence>MKYNRGFTLIELLVVIAIIGILSTVVLTSLSGARNKAAAAAFKSELTSLYPAVISFCDDIALTAATHVPAAGRHTIGTINAQSCSPTGAGTFTIAFTANPSPQGTCTGATMTETGVVFAPASC</sequence>
<proteinExistence type="predicted"/>
<comment type="subcellular location">
    <subcellularLocation>
        <location evidence="1">Membrane</location>
        <topology evidence="1">Single-pass membrane protein</topology>
    </subcellularLocation>
</comment>
<evidence type="ECO:0000256" key="4">
    <source>
        <dbReference type="ARBA" id="ARBA00022989"/>
    </source>
</evidence>
<feature type="transmembrane region" description="Helical" evidence="6">
    <location>
        <begin position="6"/>
        <end position="27"/>
    </location>
</feature>
<organism evidence="7 8">
    <name type="scientific">Candidatus Taylorbacteria bacterium RIFCSPLOWO2_12_FULL_47_20</name>
    <dbReference type="NCBI Taxonomy" id="1802335"/>
    <lineage>
        <taxon>Bacteria</taxon>
        <taxon>Candidatus Tayloriibacteriota</taxon>
    </lineage>
</organism>
<dbReference type="InterPro" id="IPR045584">
    <property type="entry name" value="Pilin-like"/>
</dbReference>
<reference evidence="7 8" key="1">
    <citation type="journal article" date="2016" name="Nat. Commun.">
        <title>Thousands of microbial genomes shed light on interconnected biogeochemical processes in an aquifer system.</title>
        <authorList>
            <person name="Anantharaman K."/>
            <person name="Brown C.T."/>
            <person name="Hug L.A."/>
            <person name="Sharon I."/>
            <person name="Castelle C.J."/>
            <person name="Probst A.J."/>
            <person name="Thomas B.C."/>
            <person name="Singh A."/>
            <person name="Wilkins M.J."/>
            <person name="Karaoz U."/>
            <person name="Brodie E.L."/>
            <person name="Williams K.H."/>
            <person name="Hubbard S.S."/>
            <person name="Banfield J.F."/>
        </authorList>
    </citation>
    <scope>NUCLEOTIDE SEQUENCE [LARGE SCALE GENOMIC DNA]</scope>
</reference>
<dbReference type="STRING" id="1802335.A3G59_03470"/>
<dbReference type="PRINTS" id="PR00885">
    <property type="entry name" value="BCTERIALGSPH"/>
</dbReference>
<keyword evidence="5 6" id="KW-0472">Membrane</keyword>
<dbReference type="InterPro" id="IPR012902">
    <property type="entry name" value="N_methyl_site"/>
</dbReference>
<accession>A0A1G2P5W5</accession>
<dbReference type="GO" id="GO:0015627">
    <property type="term" value="C:type II protein secretion system complex"/>
    <property type="evidence" value="ECO:0007669"/>
    <property type="project" value="InterPro"/>
</dbReference>
<evidence type="ECO:0000256" key="6">
    <source>
        <dbReference type="SAM" id="Phobius"/>
    </source>
</evidence>
<evidence type="ECO:0008006" key="9">
    <source>
        <dbReference type="Google" id="ProtNLM"/>
    </source>
</evidence>
<evidence type="ECO:0000313" key="7">
    <source>
        <dbReference type="EMBL" id="OHA43663.1"/>
    </source>
</evidence>
<dbReference type="PROSITE" id="PS00409">
    <property type="entry name" value="PROKAR_NTER_METHYL"/>
    <property type="match status" value="1"/>
</dbReference>
<dbReference type="SUPFAM" id="SSF54523">
    <property type="entry name" value="Pili subunits"/>
    <property type="match status" value="1"/>
</dbReference>
<dbReference type="Gene3D" id="3.30.700.10">
    <property type="entry name" value="Glycoprotein, Type 4 Pilin"/>
    <property type="match status" value="1"/>
</dbReference>
<evidence type="ECO:0000313" key="8">
    <source>
        <dbReference type="Proteomes" id="UP000176881"/>
    </source>
</evidence>
<dbReference type="PANTHER" id="PTHR30093">
    <property type="entry name" value="GENERAL SECRETION PATHWAY PROTEIN G"/>
    <property type="match status" value="1"/>
</dbReference>
<dbReference type="NCBIfam" id="TIGR02532">
    <property type="entry name" value="IV_pilin_GFxxxE"/>
    <property type="match status" value="1"/>
</dbReference>
<dbReference type="Pfam" id="PF07963">
    <property type="entry name" value="N_methyl"/>
    <property type="match status" value="1"/>
</dbReference>
<evidence type="ECO:0000256" key="5">
    <source>
        <dbReference type="ARBA" id="ARBA00023136"/>
    </source>
</evidence>
<keyword evidence="3 6" id="KW-0812">Transmembrane</keyword>
<dbReference type="Proteomes" id="UP000176881">
    <property type="component" value="Unassembled WGS sequence"/>
</dbReference>
<evidence type="ECO:0000256" key="1">
    <source>
        <dbReference type="ARBA" id="ARBA00004167"/>
    </source>
</evidence>
<evidence type="ECO:0000256" key="2">
    <source>
        <dbReference type="ARBA" id="ARBA00022481"/>
    </source>
</evidence>
<dbReference type="PANTHER" id="PTHR30093:SF44">
    <property type="entry name" value="TYPE II SECRETION SYSTEM CORE PROTEIN G"/>
    <property type="match status" value="1"/>
</dbReference>